<keyword evidence="3" id="KW-1185">Reference proteome</keyword>
<evidence type="ECO:0000256" key="1">
    <source>
        <dbReference type="SAM" id="MobiDB-lite"/>
    </source>
</evidence>
<protein>
    <recommendedName>
        <fullName evidence="4">Mitochondrial import inner membrane translocase subunit TIM22</fullName>
    </recommendedName>
</protein>
<gene>
    <name evidence="2" type="ORF">DUNSADRAFT_5551</name>
</gene>
<dbReference type="EMBL" id="MU071546">
    <property type="protein sequence ID" value="KAF5825988.1"/>
    <property type="molecule type" value="Genomic_DNA"/>
</dbReference>
<evidence type="ECO:0000313" key="2">
    <source>
        <dbReference type="EMBL" id="KAF5825988.1"/>
    </source>
</evidence>
<sequence length="101" mass="10703">MQGEQGQASMGQEHHQPSTSGQPELPTLQAADAAGGKKSKRYEPLELPHPMRIVQEDFMNNCFIKSGLSYVMGGLAGGAFGLFTASIENSGGVRASIATFF</sequence>
<evidence type="ECO:0000313" key="3">
    <source>
        <dbReference type="Proteomes" id="UP000815325"/>
    </source>
</evidence>
<feature type="compositionally biased region" description="Polar residues" evidence="1">
    <location>
        <begin position="1"/>
        <end position="10"/>
    </location>
</feature>
<feature type="region of interest" description="Disordered" evidence="1">
    <location>
        <begin position="1"/>
        <end position="45"/>
    </location>
</feature>
<comment type="caution">
    <text evidence="2">The sequence shown here is derived from an EMBL/GenBank/DDBJ whole genome shotgun (WGS) entry which is preliminary data.</text>
</comment>
<evidence type="ECO:0008006" key="4">
    <source>
        <dbReference type="Google" id="ProtNLM"/>
    </source>
</evidence>
<dbReference type="Proteomes" id="UP000815325">
    <property type="component" value="Unassembled WGS sequence"/>
</dbReference>
<name>A0ABQ7FU89_DUNSA</name>
<accession>A0ABQ7FU89</accession>
<proteinExistence type="predicted"/>
<reference evidence="2" key="1">
    <citation type="submission" date="2017-08" db="EMBL/GenBank/DDBJ databases">
        <authorList>
            <person name="Polle J.E."/>
            <person name="Barry K."/>
            <person name="Cushman J."/>
            <person name="Schmutz J."/>
            <person name="Tran D."/>
            <person name="Hathwaick L.T."/>
            <person name="Yim W.C."/>
            <person name="Jenkins J."/>
            <person name="Mckie-Krisberg Z.M."/>
            <person name="Prochnik S."/>
            <person name="Lindquist E."/>
            <person name="Dockter R.B."/>
            <person name="Adam C."/>
            <person name="Molina H."/>
            <person name="Bunkerborg J."/>
            <person name="Jin E."/>
            <person name="Buchheim M."/>
            <person name="Magnuson J."/>
        </authorList>
    </citation>
    <scope>NUCLEOTIDE SEQUENCE</scope>
    <source>
        <strain evidence="2">CCAP 19/18</strain>
    </source>
</reference>
<feature type="non-terminal residue" evidence="2">
    <location>
        <position position="101"/>
    </location>
</feature>
<organism evidence="2 3">
    <name type="scientific">Dunaliella salina</name>
    <name type="common">Green alga</name>
    <name type="synonym">Protococcus salinus</name>
    <dbReference type="NCBI Taxonomy" id="3046"/>
    <lineage>
        <taxon>Eukaryota</taxon>
        <taxon>Viridiplantae</taxon>
        <taxon>Chlorophyta</taxon>
        <taxon>core chlorophytes</taxon>
        <taxon>Chlorophyceae</taxon>
        <taxon>CS clade</taxon>
        <taxon>Chlamydomonadales</taxon>
        <taxon>Dunaliellaceae</taxon>
        <taxon>Dunaliella</taxon>
    </lineage>
</organism>